<name>A0ABP8HTM6_9BURK</name>
<evidence type="ECO:0000313" key="4">
    <source>
        <dbReference type="Proteomes" id="UP001500975"/>
    </source>
</evidence>
<evidence type="ECO:0000313" key="3">
    <source>
        <dbReference type="EMBL" id="GAA4344211.1"/>
    </source>
</evidence>
<dbReference type="Pfam" id="PF03480">
    <property type="entry name" value="DctP"/>
    <property type="match status" value="1"/>
</dbReference>
<dbReference type="PANTHER" id="PTHR33376:SF15">
    <property type="entry name" value="BLL6794 PROTEIN"/>
    <property type="match status" value="1"/>
</dbReference>
<keyword evidence="4" id="KW-1185">Reference proteome</keyword>
<dbReference type="InterPro" id="IPR038404">
    <property type="entry name" value="TRAP_DctP_sf"/>
</dbReference>
<protein>
    <submittedName>
        <fullName evidence="3">TRAP transporter substrate-binding protein</fullName>
    </submittedName>
</protein>
<accession>A0ABP8HTM6</accession>
<sequence>MRFISSAIGLVLAAAAALAPLGAAAQPIVLKYSSYHPQTIWFTSKGINPWIAEVEKATQGRVKIETLPKTVGTPASAFEVSRDGLADMSIVIAGYTPGRFPLAEMGELPFAGDDASTMSPAFDRVYRKHFAKADEFKGVEVLSIFTISPGHIFTTKRQVKTMDDMKGLKLRSPGATSTRSLTLMGAVPILKSFTEAHEMLSTGAIDGSLMLKETVKSGNAVDLLKYGTLVPGGVFNAVLAVVVNADKWKSIPEADRQAIMSVSGEALAQHMGSAYVEADKEAMGLMTQAKYVVETASPALVADMKKALAPQEAEWVERAKKKGVADPMAALNEFRQESAKPRVAAR</sequence>
<evidence type="ECO:0000256" key="2">
    <source>
        <dbReference type="SAM" id="SignalP"/>
    </source>
</evidence>
<feature type="signal peptide" evidence="2">
    <location>
        <begin position="1"/>
        <end position="25"/>
    </location>
</feature>
<organism evidence="3 4">
    <name type="scientific">Variovorax defluvii</name>
    <dbReference type="NCBI Taxonomy" id="913761"/>
    <lineage>
        <taxon>Bacteria</taxon>
        <taxon>Pseudomonadati</taxon>
        <taxon>Pseudomonadota</taxon>
        <taxon>Betaproteobacteria</taxon>
        <taxon>Burkholderiales</taxon>
        <taxon>Comamonadaceae</taxon>
        <taxon>Variovorax</taxon>
    </lineage>
</organism>
<dbReference type="EMBL" id="BAABGJ010000026">
    <property type="protein sequence ID" value="GAA4344211.1"/>
    <property type="molecule type" value="Genomic_DNA"/>
</dbReference>
<feature type="chain" id="PRO_5045864558" evidence="2">
    <location>
        <begin position="26"/>
        <end position="346"/>
    </location>
</feature>
<gene>
    <name evidence="3" type="ORF">GCM10023165_27200</name>
</gene>
<dbReference type="Proteomes" id="UP001500975">
    <property type="component" value="Unassembled WGS sequence"/>
</dbReference>
<evidence type="ECO:0000256" key="1">
    <source>
        <dbReference type="ARBA" id="ARBA00022729"/>
    </source>
</evidence>
<proteinExistence type="predicted"/>
<dbReference type="InterPro" id="IPR018389">
    <property type="entry name" value="DctP_fam"/>
</dbReference>
<dbReference type="Gene3D" id="3.40.190.170">
    <property type="entry name" value="Bacterial extracellular solute-binding protein, family 7"/>
    <property type="match status" value="1"/>
</dbReference>
<dbReference type="PANTHER" id="PTHR33376">
    <property type="match status" value="1"/>
</dbReference>
<dbReference type="CDD" id="cd13665">
    <property type="entry name" value="PBP2_TRAP_Dctp3_4"/>
    <property type="match status" value="1"/>
</dbReference>
<reference evidence="4" key="1">
    <citation type="journal article" date="2019" name="Int. J. Syst. Evol. Microbiol.">
        <title>The Global Catalogue of Microorganisms (GCM) 10K type strain sequencing project: providing services to taxonomists for standard genome sequencing and annotation.</title>
        <authorList>
            <consortium name="The Broad Institute Genomics Platform"/>
            <consortium name="The Broad Institute Genome Sequencing Center for Infectious Disease"/>
            <person name="Wu L."/>
            <person name="Ma J."/>
        </authorList>
    </citation>
    <scope>NUCLEOTIDE SEQUENCE [LARGE SCALE GENOMIC DNA]</scope>
    <source>
        <strain evidence="4">JCM 17804</strain>
    </source>
</reference>
<dbReference type="NCBIfam" id="NF037995">
    <property type="entry name" value="TRAP_S1"/>
    <property type="match status" value="1"/>
</dbReference>
<comment type="caution">
    <text evidence="3">The sequence shown here is derived from an EMBL/GenBank/DDBJ whole genome shotgun (WGS) entry which is preliminary data.</text>
</comment>
<dbReference type="RefSeq" id="WP_345538489.1">
    <property type="nucleotide sequence ID" value="NZ_BAABGJ010000026.1"/>
</dbReference>
<keyword evidence="1 2" id="KW-0732">Signal</keyword>